<dbReference type="GO" id="GO:0005509">
    <property type="term" value="F:calcium ion binding"/>
    <property type="evidence" value="ECO:0007669"/>
    <property type="project" value="InterPro"/>
</dbReference>
<dbReference type="GeneTree" id="ENSGT00950000183014"/>
<organism evidence="3 4">
    <name type="scientific">Oryzias sinensis</name>
    <name type="common">Chinese medaka</name>
    <dbReference type="NCBI Taxonomy" id="183150"/>
    <lineage>
        <taxon>Eukaryota</taxon>
        <taxon>Metazoa</taxon>
        <taxon>Chordata</taxon>
        <taxon>Craniata</taxon>
        <taxon>Vertebrata</taxon>
        <taxon>Euteleostomi</taxon>
        <taxon>Actinopterygii</taxon>
        <taxon>Neopterygii</taxon>
        <taxon>Teleostei</taxon>
        <taxon>Neoteleostei</taxon>
        <taxon>Acanthomorphata</taxon>
        <taxon>Ovalentaria</taxon>
        <taxon>Atherinomorphae</taxon>
        <taxon>Beloniformes</taxon>
        <taxon>Adrianichthyidae</taxon>
        <taxon>Oryziinae</taxon>
        <taxon>Oryzias</taxon>
    </lineage>
</organism>
<dbReference type="Pfam" id="PF15799">
    <property type="entry name" value="CCD48"/>
    <property type="match status" value="3"/>
</dbReference>
<keyword evidence="4" id="KW-1185">Reference proteome</keyword>
<dbReference type="PROSITE" id="PS50222">
    <property type="entry name" value="EF_HAND_2"/>
    <property type="match status" value="1"/>
</dbReference>
<evidence type="ECO:0000313" key="3">
    <source>
        <dbReference type="Ensembl" id="ENSOSIP00000034784.1"/>
    </source>
</evidence>
<accession>A0A8C8DWI1</accession>
<evidence type="ECO:0000259" key="2">
    <source>
        <dbReference type="PROSITE" id="PS50222"/>
    </source>
</evidence>
<reference evidence="3" key="1">
    <citation type="submission" date="2025-08" db="UniProtKB">
        <authorList>
            <consortium name="Ensembl"/>
        </authorList>
    </citation>
    <scope>IDENTIFICATION</scope>
</reference>
<evidence type="ECO:0000256" key="1">
    <source>
        <dbReference type="SAM" id="Coils"/>
    </source>
</evidence>
<feature type="coiled-coil region" evidence="1">
    <location>
        <begin position="288"/>
        <end position="322"/>
    </location>
</feature>
<dbReference type="InterPro" id="IPR002048">
    <property type="entry name" value="EF_hand_dom"/>
</dbReference>
<dbReference type="Ensembl" id="ENSOSIT00000036672.1">
    <property type="protein sequence ID" value="ENSOSIP00000034784.1"/>
    <property type="gene ID" value="ENSOSIG00000017427.1"/>
</dbReference>
<feature type="coiled-coil region" evidence="1">
    <location>
        <begin position="183"/>
        <end position="213"/>
    </location>
</feature>
<dbReference type="AlphaFoldDB" id="A0A8C8DWI1"/>
<keyword evidence="1" id="KW-0175">Coiled coil</keyword>
<feature type="domain" description="EF-hand" evidence="2">
    <location>
        <begin position="44"/>
        <end position="79"/>
    </location>
</feature>
<sequence>MDAADCSDPYGRPARRTQWIVSTLAYHYGLDRGVENEIIVLATGLDQYLQEIFHHLDYRGAGRIPVGDFSALCEVLGLKQDQECPGVLEGLPGEISFRLFHARLCGYFSSKAGCGYENGRLLVGEDSEHIETQIRLRTPLKRREKLLSVGTSGRSSPCAEERHAPGCRLGSCSRECYEEIVALEEAEDRIGKLEDENASLRELIEDMRAALQSSDARCLALQVGDRRAIMLATSPEIILSLWMFAKCQNCFRGFVSEQRAVGLQNIVQEVGLLHHSRGWLLEDALRCSQRLEQELWSSRETVVALQREQLSMRKKVEEARQALRISLGKVKDLEVKARDVPALQRYILQLKSEMLCQRLQTRLLFKDSSSRLEGSLCHKLMIEKLSMRTKKQTFSSNSDLMEARTVMSR</sequence>
<protein>
    <submittedName>
        <fullName evidence="3">EF-hand and coiled-coil domain containing 1</fullName>
    </submittedName>
</protein>
<dbReference type="InterPro" id="IPR031601">
    <property type="entry name" value="CCD48"/>
</dbReference>
<proteinExistence type="predicted"/>
<reference evidence="3" key="2">
    <citation type="submission" date="2025-09" db="UniProtKB">
        <authorList>
            <consortium name="Ensembl"/>
        </authorList>
    </citation>
    <scope>IDENTIFICATION</scope>
</reference>
<evidence type="ECO:0000313" key="4">
    <source>
        <dbReference type="Proteomes" id="UP000694383"/>
    </source>
</evidence>
<name>A0A8C8DWI1_9TELE</name>
<dbReference type="Proteomes" id="UP000694383">
    <property type="component" value="Unplaced"/>
</dbReference>